<gene>
    <name evidence="2" type="ORF">D9758_004801</name>
</gene>
<dbReference type="PANTHER" id="PTHR33099:SF7">
    <property type="entry name" value="MYND-TYPE DOMAIN-CONTAINING PROTEIN"/>
    <property type="match status" value="1"/>
</dbReference>
<evidence type="ECO:0000313" key="2">
    <source>
        <dbReference type="EMBL" id="KAF5358907.1"/>
    </source>
</evidence>
<name>A0A8H5G5Y2_9AGAR</name>
<proteinExistence type="predicted"/>
<dbReference type="AlphaFoldDB" id="A0A8H5G5Y2"/>
<organism evidence="2 3">
    <name type="scientific">Tetrapyrgos nigripes</name>
    <dbReference type="NCBI Taxonomy" id="182062"/>
    <lineage>
        <taxon>Eukaryota</taxon>
        <taxon>Fungi</taxon>
        <taxon>Dikarya</taxon>
        <taxon>Basidiomycota</taxon>
        <taxon>Agaricomycotina</taxon>
        <taxon>Agaricomycetes</taxon>
        <taxon>Agaricomycetidae</taxon>
        <taxon>Agaricales</taxon>
        <taxon>Marasmiineae</taxon>
        <taxon>Marasmiaceae</taxon>
        <taxon>Tetrapyrgos</taxon>
    </lineage>
</organism>
<dbReference type="PANTHER" id="PTHR33099">
    <property type="entry name" value="FE2OG DIOXYGENASE DOMAIN-CONTAINING PROTEIN"/>
    <property type="match status" value="1"/>
</dbReference>
<keyword evidence="3" id="KW-1185">Reference proteome</keyword>
<dbReference type="EMBL" id="JAACJM010000047">
    <property type="protein sequence ID" value="KAF5358907.1"/>
    <property type="molecule type" value="Genomic_DNA"/>
</dbReference>
<evidence type="ECO:0000313" key="3">
    <source>
        <dbReference type="Proteomes" id="UP000559256"/>
    </source>
</evidence>
<comment type="caution">
    <text evidence="2">The sequence shown here is derived from an EMBL/GenBank/DDBJ whole genome shotgun (WGS) entry which is preliminary data.</text>
</comment>
<feature type="region of interest" description="Disordered" evidence="1">
    <location>
        <begin position="9"/>
        <end position="42"/>
    </location>
</feature>
<accession>A0A8H5G5Y2</accession>
<feature type="compositionally biased region" description="Polar residues" evidence="1">
    <location>
        <begin position="876"/>
        <end position="892"/>
    </location>
</feature>
<reference evidence="2 3" key="1">
    <citation type="journal article" date="2020" name="ISME J.">
        <title>Uncovering the hidden diversity of litter-decomposition mechanisms in mushroom-forming fungi.</title>
        <authorList>
            <person name="Floudas D."/>
            <person name="Bentzer J."/>
            <person name="Ahren D."/>
            <person name="Johansson T."/>
            <person name="Persson P."/>
            <person name="Tunlid A."/>
        </authorList>
    </citation>
    <scope>NUCLEOTIDE SEQUENCE [LARGE SCALE GENOMIC DNA]</scope>
    <source>
        <strain evidence="2 3">CBS 291.85</strain>
    </source>
</reference>
<dbReference type="Proteomes" id="UP000559256">
    <property type="component" value="Unassembled WGS sequence"/>
</dbReference>
<feature type="region of interest" description="Disordered" evidence="1">
    <location>
        <begin position="876"/>
        <end position="911"/>
    </location>
</feature>
<evidence type="ECO:0000256" key="1">
    <source>
        <dbReference type="SAM" id="MobiDB-lite"/>
    </source>
</evidence>
<protein>
    <submittedName>
        <fullName evidence="2">Uncharacterized protein</fullName>
    </submittedName>
</protein>
<sequence>MAVWTVVLDPNASASTMPPPELSTGATEPAETSDADISMEDSGPDFRARIISEIYKFRNHKKAAPKPLLTVDGIGQIDLPLTEAHACLIVEKAQQVRSGQDQDQDQEMVVDGDHFEIDGSNLNDEVLQRVTSGLGTQAGDTTIELDKLLLLKEGSSGHQIEGLVKPLGLFAAVIVFLPSEYTGGELVLTHETRSKALGKFSKESLKSVVVVAHFADARCEVKPLLSGYQLALSFNLIRSVDSPLGIPKSPDTALGVESARAVLSKWKNGRSEIKGAGDMIAYVFGHRYGKLEFWKGDKCLKDQDAHLVAHIRNVAENFGFLLCIANLHLDQIGTTNPEDEMVTQNNLSTLAMFDMDGTYIQGRMSIDFDALVPMDFFKNRTPDRQEYGERYKGDEGLEQHDPKYAPKFRADQAIRHLGISFSTSASSRPTPGEQELAHTASKYLQDLRPKRKRALTLLHCACLWKDIDLFDTTMKVLELRPTSDMSLLYEVWDAFGWDIVSARVEEKLPEMTELSMFETFLEKFVKHASDQETVLVSRWRERVVKLHISQFRRPRESEVPLLLREIEQHGIGWFMEEYLIKDYGGSVYDFWKKLVMGLLAKNLGNTTSSTSSAESHSATSAGAKTPFVQCLEVLVDLWDPTRAERVHYPSLFKYQEDRVFEIVELATQAKHLEVCTSLFTDILERQAPTAKTLTDFYQKLLPRLAQIKGLNMFSKPIDQFTNTVVSEYLTQVLGPKPAELKRVHSSFGCHHTDCQKVLEFLNATRKRSLKGRSLKLSRKPAIVQHLCKHLDELEPSDMVSYVVGSERAKRGNQMINITKNSILFTALDWRSKEEVTKMFLRQIAGGSDIVKTFLGTKCLGAVLKFLDGSGPTSMLEQSVAGPSNVANNSQPSIGGGLPTNPVAGSKRKTMD</sequence>
<dbReference type="OrthoDB" id="124582at2759"/>
<feature type="compositionally biased region" description="Acidic residues" evidence="1">
    <location>
        <begin position="31"/>
        <end position="42"/>
    </location>
</feature>